<gene>
    <name evidence="1" type="ORF">BpHYR1_015656</name>
</gene>
<dbReference type="AlphaFoldDB" id="A0A3M7RIH2"/>
<organism evidence="1 2">
    <name type="scientific">Brachionus plicatilis</name>
    <name type="common">Marine rotifer</name>
    <name type="synonym">Brachionus muelleri</name>
    <dbReference type="NCBI Taxonomy" id="10195"/>
    <lineage>
        <taxon>Eukaryota</taxon>
        <taxon>Metazoa</taxon>
        <taxon>Spiralia</taxon>
        <taxon>Gnathifera</taxon>
        <taxon>Rotifera</taxon>
        <taxon>Eurotatoria</taxon>
        <taxon>Monogononta</taxon>
        <taxon>Pseudotrocha</taxon>
        <taxon>Ploima</taxon>
        <taxon>Brachionidae</taxon>
        <taxon>Brachionus</taxon>
    </lineage>
</organism>
<reference evidence="1 2" key="1">
    <citation type="journal article" date="2018" name="Sci. Rep.">
        <title>Genomic signatures of local adaptation to the degree of environmental predictability in rotifers.</title>
        <authorList>
            <person name="Franch-Gras L."/>
            <person name="Hahn C."/>
            <person name="Garcia-Roger E.M."/>
            <person name="Carmona M.J."/>
            <person name="Serra M."/>
            <person name="Gomez A."/>
        </authorList>
    </citation>
    <scope>NUCLEOTIDE SEQUENCE [LARGE SCALE GENOMIC DNA]</scope>
    <source>
        <strain evidence="1">HYR1</strain>
    </source>
</reference>
<proteinExistence type="predicted"/>
<evidence type="ECO:0000313" key="1">
    <source>
        <dbReference type="EMBL" id="RNA23372.1"/>
    </source>
</evidence>
<dbReference type="Proteomes" id="UP000276133">
    <property type="component" value="Unassembled WGS sequence"/>
</dbReference>
<comment type="caution">
    <text evidence="1">The sequence shown here is derived from an EMBL/GenBank/DDBJ whole genome shotgun (WGS) entry which is preliminary data.</text>
</comment>
<name>A0A3M7RIH2_BRAPC</name>
<sequence>MRPTFNVFIKKIKSSYSIDKNLQILKDLMSEFSQILDLILRQLLVFIIEWIKRKVNNGVIKNSSIDICFWIEQKLPKIYEILRINLFLYNKCKHLYSTYSYCEGSSLTNLLAALENISNLLS</sequence>
<keyword evidence="2" id="KW-1185">Reference proteome</keyword>
<dbReference type="EMBL" id="REGN01003299">
    <property type="protein sequence ID" value="RNA23372.1"/>
    <property type="molecule type" value="Genomic_DNA"/>
</dbReference>
<evidence type="ECO:0000313" key="2">
    <source>
        <dbReference type="Proteomes" id="UP000276133"/>
    </source>
</evidence>
<accession>A0A3M7RIH2</accession>
<protein>
    <submittedName>
        <fullName evidence="1">Uncharacterized protein</fullName>
    </submittedName>
</protein>